<dbReference type="EMBL" id="ML996081">
    <property type="protein sequence ID" value="KAF2157201.1"/>
    <property type="molecule type" value="Genomic_DNA"/>
</dbReference>
<accession>A0A9P4J8V3</accession>
<protein>
    <submittedName>
        <fullName evidence="1">Uncharacterized protein</fullName>
    </submittedName>
</protein>
<name>A0A9P4J8V3_9PEZI</name>
<dbReference type="AlphaFoldDB" id="A0A9P4J8V3"/>
<organism evidence="1 2">
    <name type="scientific">Myriangium duriaei CBS 260.36</name>
    <dbReference type="NCBI Taxonomy" id="1168546"/>
    <lineage>
        <taxon>Eukaryota</taxon>
        <taxon>Fungi</taxon>
        <taxon>Dikarya</taxon>
        <taxon>Ascomycota</taxon>
        <taxon>Pezizomycotina</taxon>
        <taxon>Dothideomycetes</taxon>
        <taxon>Dothideomycetidae</taxon>
        <taxon>Myriangiales</taxon>
        <taxon>Myriangiaceae</taxon>
        <taxon>Myriangium</taxon>
    </lineage>
</organism>
<dbReference type="Proteomes" id="UP000799439">
    <property type="component" value="Unassembled WGS sequence"/>
</dbReference>
<reference evidence="1" key="1">
    <citation type="journal article" date="2020" name="Stud. Mycol.">
        <title>101 Dothideomycetes genomes: a test case for predicting lifestyles and emergence of pathogens.</title>
        <authorList>
            <person name="Haridas S."/>
            <person name="Albert R."/>
            <person name="Binder M."/>
            <person name="Bloem J."/>
            <person name="Labutti K."/>
            <person name="Salamov A."/>
            <person name="Andreopoulos B."/>
            <person name="Baker S."/>
            <person name="Barry K."/>
            <person name="Bills G."/>
            <person name="Bluhm B."/>
            <person name="Cannon C."/>
            <person name="Castanera R."/>
            <person name="Culley D."/>
            <person name="Daum C."/>
            <person name="Ezra D."/>
            <person name="Gonzalez J."/>
            <person name="Henrissat B."/>
            <person name="Kuo A."/>
            <person name="Liang C."/>
            <person name="Lipzen A."/>
            <person name="Lutzoni F."/>
            <person name="Magnuson J."/>
            <person name="Mondo S."/>
            <person name="Nolan M."/>
            <person name="Ohm R."/>
            <person name="Pangilinan J."/>
            <person name="Park H.-J."/>
            <person name="Ramirez L."/>
            <person name="Alfaro M."/>
            <person name="Sun H."/>
            <person name="Tritt A."/>
            <person name="Yoshinaga Y."/>
            <person name="Zwiers L.-H."/>
            <person name="Turgeon B."/>
            <person name="Goodwin S."/>
            <person name="Spatafora J."/>
            <person name="Crous P."/>
            <person name="Grigoriev I."/>
        </authorList>
    </citation>
    <scope>NUCLEOTIDE SEQUENCE</scope>
    <source>
        <strain evidence="1">CBS 260.36</strain>
    </source>
</reference>
<evidence type="ECO:0000313" key="1">
    <source>
        <dbReference type="EMBL" id="KAF2157201.1"/>
    </source>
</evidence>
<proteinExistence type="predicted"/>
<gene>
    <name evidence="1" type="ORF">K461DRAFT_12260</name>
</gene>
<evidence type="ECO:0000313" key="2">
    <source>
        <dbReference type="Proteomes" id="UP000799439"/>
    </source>
</evidence>
<comment type="caution">
    <text evidence="1">The sequence shown here is derived from an EMBL/GenBank/DDBJ whole genome shotgun (WGS) entry which is preliminary data.</text>
</comment>
<sequence>MAEGVECHLKRGRALTKLGANTGAAVSVDCGFGLDNLQSNGNELSTSGPSTTTIQYVVTYTNCRTFCSSIGNSDSWYEHSEVHGPRTDLERPRVPHATAAGDAAIPTLSPCSCPISPSYQIKVWISLGTTPRHVTLTRPLDAILPLFSWPTASTGIGDPSYNRFSGPTQRGMLGARAQPSCEGHPSQFAGILCRRAVYRLARFVSSPACAAYGSTLCSIQDRSRLLYMHAGG</sequence>
<keyword evidence="2" id="KW-1185">Reference proteome</keyword>